<feature type="domain" description="Major facilitator superfamily (MFS) profile" evidence="8">
    <location>
        <begin position="1"/>
        <end position="422"/>
    </location>
</feature>
<gene>
    <name evidence="9" type="ORF">NP493_973g01033</name>
</gene>
<evidence type="ECO:0000256" key="2">
    <source>
        <dbReference type="ARBA" id="ARBA00008335"/>
    </source>
</evidence>
<name>A0AAD9KIN9_RIDPI</name>
<dbReference type="AlphaFoldDB" id="A0AAD9KIN9"/>
<evidence type="ECO:0000259" key="8">
    <source>
        <dbReference type="PROSITE" id="PS50850"/>
    </source>
</evidence>
<organism evidence="9 10">
    <name type="scientific">Ridgeia piscesae</name>
    <name type="common">Tubeworm</name>
    <dbReference type="NCBI Taxonomy" id="27915"/>
    <lineage>
        <taxon>Eukaryota</taxon>
        <taxon>Metazoa</taxon>
        <taxon>Spiralia</taxon>
        <taxon>Lophotrochozoa</taxon>
        <taxon>Annelida</taxon>
        <taxon>Polychaeta</taxon>
        <taxon>Sedentaria</taxon>
        <taxon>Canalipalpata</taxon>
        <taxon>Sabellida</taxon>
        <taxon>Siboglinidae</taxon>
        <taxon>Ridgeia</taxon>
    </lineage>
</organism>
<dbReference type="InterPro" id="IPR020846">
    <property type="entry name" value="MFS_dom"/>
</dbReference>
<dbReference type="SUPFAM" id="SSF103473">
    <property type="entry name" value="MFS general substrate transporter"/>
    <property type="match status" value="1"/>
</dbReference>
<feature type="transmembrane region" description="Helical" evidence="7">
    <location>
        <begin position="397"/>
        <end position="417"/>
    </location>
</feature>
<keyword evidence="10" id="KW-1185">Reference proteome</keyword>
<evidence type="ECO:0000256" key="3">
    <source>
        <dbReference type="ARBA" id="ARBA00022448"/>
    </source>
</evidence>
<keyword evidence="5 7" id="KW-1133">Transmembrane helix</keyword>
<dbReference type="Pfam" id="PF00083">
    <property type="entry name" value="Sugar_tr"/>
    <property type="match status" value="1"/>
</dbReference>
<dbReference type="PROSITE" id="PS00216">
    <property type="entry name" value="SUGAR_TRANSPORT_1"/>
    <property type="match status" value="1"/>
</dbReference>
<comment type="similarity">
    <text evidence="2">Belongs to the major facilitator superfamily.</text>
</comment>
<dbReference type="InterPro" id="IPR036259">
    <property type="entry name" value="MFS_trans_sf"/>
</dbReference>
<feature type="transmembrane region" description="Helical" evidence="7">
    <location>
        <begin position="335"/>
        <end position="360"/>
    </location>
</feature>
<dbReference type="GO" id="GO:0016020">
    <property type="term" value="C:membrane"/>
    <property type="evidence" value="ECO:0007669"/>
    <property type="project" value="UniProtKB-SubCell"/>
</dbReference>
<reference evidence="9" key="1">
    <citation type="journal article" date="2023" name="Mol. Biol. Evol.">
        <title>Third-Generation Sequencing Reveals the Adaptive Role of the Epigenome in Three Deep-Sea Polychaetes.</title>
        <authorList>
            <person name="Perez M."/>
            <person name="Aroh O."/>
            <person name="Sun Y."/>
            <person name="Lan Y."/>
            <person name="Juniper S.K."/>
            <person name="Young C.R."/>
            <person name="Angers B."/>
            <person name="Qian P.Y."/>
        </authorList>
    </citation>
    <scope>NUCLEOTIDE SEQUENCE</scope>
    <source>
        <strain evidence="9">R07B-5</strain>
    </source>
</reference>
<comment type="subcellular location">
    <subcellularLocation>
        <location evidence="1">Membrane</location>
        <topology evidence="1">Multi-pass membrane protein</topology>
    </subcellularLocation>
</comment>
<dbReference type="InterPro" id="IPR005828">
    <property type="entry name" value="MFS_sugar_transport-like"/>
</dbReference>
<dbReference type="EMBL" id="JAODUO010000974">
    <property type="protein sequence ID" value="KAK2172293.1"/>
    <property type="molecule type" value="Genomic_DNA"/>
</dbReference>
<feature type="transmembrane region" description="Helical" evidence="7">
    <location>
        <begin position="49"/>
        <end position="67"/>
    </location>
</feature>
<evidence type="ECO:0000256" key="4">
    <source>
        <dbReference type="ARBA" id="ARBA00022692"/>
    </source>
</evidence>
<dbReference type="FunFam" id="1.20.1250.20:FF:000232">
    <property type="entry name" value="Organic cation/carnitine transporter 7"/>
    <property type="match status" value="1"/>
</dbReference>
<dbReference type="Gene3D" id="1.20.1250.20">
    <property type="entry name" value="MFS general substrate transporter like domains"/>
    <property type="match status" value="1"/>
</dbReference>
<dbReference type="PANTHER" id="PTHR23511">
    <property type="entry name" value="SYNAPTIC VESICLE GLYCOPROTEIN 2"/>
    <property type="match status" value="1"/>
</dbReference>
<keyword evidence="4 7" id="KW-0812">Transmembrane</keyword>
<evidence type="ECO:0000313" key="10">
    <source>
        <dbReference type="Proteomes" id="UP001209878"/>
    </source>
</evidence>
<feature type="transmembrane region" description="Helical" evidence="7">
    <location>
        <begin position="310"/>
        <end position="329"/>
    </location>
</feature>
<dbReference type="InterPro" id="IPR011701">
    <property type="entry name" value="MFS"/>
</dbReference>
<feature type="transmembrane region" description="Helical" evidence="7">
    <location>
        <begin position="79"/>
        <end position="100"/>
    </location>
</feature>
<dbReference type="InterPro" id="IPR005829">
    <property type="entry name" value="Sugar_transporter_CS"/>
</dbReference>
<keyword evidence="3" id="KW-0813">Transport</keyword>
<dbReference type="PROSITE" id="PS00217">
    <property type="entry name" value="SUGAR_TRANSPORT_2"/>
    <property type="match status" value="1"/>
</dbReference>
<protein>
    <recommendedName>
        <fullName evidence="8">Major facilitator superfamily (MFS) profile domain-containing protein</fullName>
    </recommendedName>
</protein>
<feature type="transmembrane region" description="Helical" evidence="7">
    <location>
        <begin position="220"/>
        <end position="242"/>
    </location>
</feature>
<dbReference type="PROSITE" id="PS50850">
    <property type="entry name" value="MFS"/>
    <property type="match status" value="1"/>
</dbReference>
<evidence type="ECO:0000256" key="1">
    <source>
        <dbReference type="ARBA" id="ARBA00004141"/>
    </source>
</evidence>
<dbReference type="GO" id="GO:0022857">
    <property type="term" value="F:transmembrane transporter activity"/>
    <property type="evidence" value="ECO:0007669"/>
    <property type="project" value="InterPro"/>
</dbReference>
<dbReference type="Proteomes" id="UP001209878">
    <property type="component" value="Unassembled WGS sequence"/>
</dbReference>
<keyword evidence="6 7" id="KW-0472">Membrane</keyword>
<dbReference type="Pfam" id="PF07690">
    <property type="entry name" value="MFS_1"/>
    <property type="match status" value="1"/>
</dbReference>
<sequence length="426" mass="47277">MMVGGYLWGTLADIFGRRAVLLWSLTMNALGGLASSFAHVFWLFLLLRVISGIGVGGSMPVIFTYFGEFQPKVRRGQMISVLAMFWMAGNIMAAALAWLVIPHSELRLFGPDFVYNSWRIYLALCILPSLSSALLFILMPESPKFLMQKGKEQQAMEVFQRMYRGNKPRHSSFHVNRLEIGMHSAKPVPGSKSCCRRIESFTNLFLRSTAQLFQPPIRKVTLVMISIFFTLSFGYYGLWMWFPELFKRTALSGGSVCDAPRRANHTMPRPDCNNDSISSEIYFESFITAASNLPGNIFTILLIDKLGRKALLVVSMMMSGCSVFFVWFLKTQTQSLVMSCVFSGVSVIGWNVLDVLGVELFPTHLRSTASGVFNGAGRIGAILGNVVFGQLVATHCAVPMLMVAVLLTAGGLSALWLPNSTRRDLP</sequence>
<evidence type="ECO:0000256" key="6">
    <source>
        <dbReference type="ARBA" id="ARBA00023136"/>
    </source>
</evidence>
<evidence type="ECO:0000313" key="9">
    <source>
        <dbReference type="EMBL" id="KAK2172293.1"/>
    </source>
</evidence>
<comment type="caution">
    <text evidence="9">The sequence shown here is derived from an EMBL/GenBank/DDBJ whole genome shotgun (WGS) entry which is preliminary data.</text>
</comment>
<proteinExistence type="inferred from homology"/>
<accession>A0AAD9KIN9</accession>
<feature type="transmembrane region" description="Helical" evidence="7">
    <location>
        <begin position="20"/>
        <end position="43"/>
    </location>
</feature>
<dbReference type="PANTHER" id="PTHR23511:SF34">
    <property type="entry name" value="SYNAPTIC VESICLE GLYCOPROTEIN 2"/>
    <property type="match status" value="1"/>
</dbReference>
<evidence type="ECO:0000256" key="7">
    <source>
        <dbReference type="SAM" id="Phobius"/>
    </source>
</evidence>
<feature type="transmembrane region" description="Helical" evidence="7">
    <location>
        <begin position="120"/>
        <end position="139"/>
    </location>
</feature>
<evidence type="ECO:0000256" key="5">
    <source>
        <dbReference type="ARBA" id="ARBA00022989"/>
    </source>
</evidence>